<sequence>MNPLFSCKKKANMTT</sequence>
<comment type="caution">
    <text evidence="1">The sequence shown here is derived from an EMBL/GenBank/DDBJ whole genome shotgun (WGS) entry which is preliminary data.</text>
</comment>
<proteinExistence type="predicted"/>
<accession>A0A0B0MYG0</accession>
<organism evidence="1 2">
    <name type="scientific">Gossypium arboreum</name>
    <name type="common">Tree cotton</name>
    <name type="synonym">Gossypium nanking</name>
    <dbReference type="NCBI Taxonomy" id="29729"/>
    <lineage>
        <taxon>Eukaryota</taxon>
        <taxon>Viridiplantae</taxon>
        <taxon>Streptophyta</taxon>
        <taxon>Embryophyta</taxon>
        <taxon>Tracheophyta</taxon>
        <taxon>Spermatophyta</taxon>
        <taxon>Magnoliopsida</taxon>
        <taxon>eudicotyledons</taxon>
        <taxon>Gunneridae</taxon>
        <taxon>Pentapetalae</taxon>
        <taxon>rosids</taxon>
        <taxon>malvids</taxon>
        <taxon>Malvales</taxon>
        <taxon>Malvaceae</taxon>
        <taxon>Malvoideae</taxon>
        <taxon>Gossypium</taxon>
    </lineage>
</organism>
<evidence type="ECO:0000313" key="2">
    <source>
        <dbReference type="Proteomes" id="UP000032142"/>
    </source>
</evidence>
<evidence type="ECO:0000313" key="1">
    <source>
        <dbReference type="EMBL" id="KHG03971.1"/>
    </source>
</evidence>
<gene>
    <name evidence="1" type="ORF">F383_27542</name>
</gene>
<keyword evidence="2" id="KW-1185">Reference proteome</keyword>
<dbReference type="EMBL" id="JRRC01402321">
    <property type="protein sequence ID" value="KHG03971.1"/>
    <property type="molecule type" value="Genomic_DNA"/>
</dbReference>
<name>A0A0B0MYG0_GOSAR</name>
<reference evidence="2" key="1">
    <citation type="submission" date="2014-09" db="EMBL/GenBank/DDBJ databases">
        <authorList>
            <person name="Mudge J."/>
            <person name="Ramaraj T."/>
            <person name="Lindquist I.E."/>
            <person name="Bharti A.K."/>
            <person name="Sundararajan A."/>
            <person name="Cameron C.T."/>
            <person name="Woodward J.E."/>
            <person name="May G.D."/>
            <person name="Brubaker C."/>
            <person name="Broadhvest J."/>
            <person name="Wilkins T.A."/>
        </authorList>
    </citation>
    <scope>NUCLEOTIDE SEQUENCE</scope>
    <source>
        <strain evidence="2">cv. AKA8401</strain>
    </source>
</reference>
<protein>
    <submittedName>
        <fullName evidence="1">Uncharacterized protein</fullName>
    </submittedName>
</protein>
<dbReference type="Proteomes" id="UP000032142">
    <property type="component" value="Unassembled WGS sequence"/>
</dbReference>